<evidence type="ECO:0000256" key="1">
    <source>
        <dbReference type="SAM" id="MobiDB-lite"/>
    </source>
</evidence>
<feature type="region of interest" description="Disordered" evidence="1">
    <location>
        <begin position="333"/>
        <end position="392"/>
    </location>
</feature>
<accession>A0A1Y2B9T3</accession>
<organism evidence="2 3">
    <name type="scientific">Naematelia encephala</name>
    <dbReference type="NCBI Taxonomy" id="71784"/>
    <lineage>
        <taxon>Eukaryota</taxon>
        <taxon>Fungi</taxon>
        <taxon>Dikarya</taxon>
        <taxon>Basidiomycota</taxon>
        <taxon>Agaricomycotina</taxon>
        <taxon>Tremellomycetes</taxon>
        <taxon>Tremellales</taxon>
        <taxon>Naemateliaceae</taxon>
        <taxon>Naematelia</taxon>
    </lineage>
</organism>
<feature type="region of interest" description="Disordered" evidence="1">
    <location>
        <begin position="703"/>
        <end position="775"/>
    </location>
</feature>
<feature type="compositionally biased region" description="Low complexity" evidence="1">
    <location>
        <begin position="359"/>
        <end position="376"/>
    </location>
</feature>
<dbReference type="EMBL" id="MCFC01000014">
    <property type="protein sequence ID" value="ORY31631.1"/>
    <property type="molecule type" value="Genomic_DNA"/>
</dbReference>
<feature type="region of interest" description="Disordered" evidence="1">
    <location>
        <begin position="872"/>
        <end position="894"/>
    </location>
</feature>
<dbReference type="Proteomes" id="UP000193986">
    <property type="component" value="Unassembled WGS sequence"/>
</dbReference>
<feature type="compositionally biased region" description="Pro residues" evidence="1">
    <location>
        <begin position="762"/>
        <end position="772"/>
    </location>
</feature>
<sequence length="916" mass="102435">MVDEFESESLPLLDYLCRPGLLPEQVSGALEEFALRSLLSGTRVRQWCDQVTWVIDKLNNLDVIRACIRQSPLCVLFPFTRLPSSPYFTTSHPRLSSPILPLGSLSDITRKQLVDALVRLASFCSDYETTQELAFELCLEYIGRRWRGSVRSEDVVHGIGRKLAEAESELQLLGNATLVIPALQRIRFELGFVTSCQLAQLLDANSISSNHLFDPYQLVSAWLVRRLSLGIAPQTLVDELVGCRDKLTNTVHQATLTTVLADFGLLGRSRSMLENSVLSQFGVIPAMPCTPKSTHGRRRNKTTSFLTKSVPRRTMPCAPRWWVHRRNNSSSIKIQSPPFNADRRPSLPSMSTPLSVSISAFSSPQSPATTSSPSRSDVSTPPESSSTTFRLNVSPSESELLSSMMAFSNPEDMRLILLDHLLSVRYGLKYDAQDDWFLGTGRRVVEETMASLETKLVGRKDVMGLKGIFTDLRDIFHLVRAPPIPLQPAFRRRQHLLDNFPDVPPRDIASPFSFRERDESFDLDQYIADISFSYPLTDTKEMNEDEVPDFSQPHDSTPEVELLRRGSAGAESMLSMTSGSKSTRRTSLLSDHTLQRASLLSDYTIREAHVASVTGARPVAYLFPRRPHSVELLDELDDPVGSDKRWAGSTTDIPAFSSQRRGAIYDLSALYPHAEDMEIPPPTTQSSLEVKAVTATEPFTSAMNESLLSTDDPRVQSCTPPDDRTRRQTHRRYAVPVSPESSPEANVPSTPSPPLTSSSQDEPPPPPPPPNPKSSLEIVFGLFERRDSGDMVPRRNLSMTDVEVALRDVLIYEQTDKWDERSEIRVKWLFTQVATLLDGSEYSQVVENVIRQSDELSTGQTRDSDSFHLLTPQLLPDSGSTHSSITSVRSRSDKRKDRLSVDTFGHRDSFLTIHHP</sequence>
<name>A0A1Y2B9T3_9TREE</name>
<dbReference type="InParanoid" id="A0A1Y2B9T3"/>
<feature type="compositionally biased region" description="Polar residues" evidence="1">
    <location>
        <begin position="348"/>
        <end position="358"/>
    </location>
</feature>
<dbReference type="AlphaFoldDB" id="A0A1Y2B9T3"/>
<dbReference type="OrthoDB" id="2575593at2759"/>
<protein>
    <submittedName>
        <fullName evidence="2">Uncharacterized protein</fullName>
    </submittedName>
</protein>
<evidence type="ECO:0000313" key="2">
    <source>
        <dbReference type="EMBL" id="ORY31631.1"/>
    </source>
</evidence>
<reference evidence="2 3" key="1">
    <citation type="submission" date="2016-07" db="EMBL/GenBank/DDBJ databases">
        <title>Pervasive Adenine N6-methylation of Active Genes in Fungi.</title>
        <authorList>
            <consortium name="DOE Joint Genome Institute"/>
            <person name="Mondo S.J."/>
            <person name="Dannebaum R.O."/>
            <person name="Kuo R.C."/>
            <person name="Labutti K."/>
            <person name="Haridas S."/>
            <person name="Kuo A."/>
            <person name="Salamov A."/>
            <person name="Ahrendt S.R."/>
            <person name="Lipzen A."/>
            <person name="Sullivan W."/>
            <person name="Andreopoulos W.B."/>
            <person name="Clum A."/>
            <person name="Lindquist E."/>
            <person name="Daum C."/>
            <person name="Ramamoorthy G.K."/>
            <person name="Gryganskyi A."/>
            <person name="Culley D."/>
            <person name="Magnuson J.K."/>
            <person name="James T.Y."/>
            <person name="O'Malley M.A."/>
            <person name="Stajich J.E."/>
            <person name="Spatafora J.W."/>
            <person name="Visel A."/>
            <person name="Grigoriev I.V."/>
        </authorList>
    </citation>
    <scope>NUCLEOTIDE SEQUENCE [LARGE SCALE GENOMIC DNA]</scope>
    <source>
        <strain evidence="2 3">68-887.2</strain>
    </source>
</reference>
<gene>
    <name evidence="2" type="ORF">BCR39DRAFT_526040</name>
</gene>
<proteinExistence type="predicted"/>
<comment type="caution">
    <text evidence="2">The sequence shown here is derived from an EMBL/GenBank/DDBJ whole genome shotgun (WGS) entry which is preliminary data.</text>
</comment>
<feature type="compositionally biased region" description="Polar residues" evidence="1">
    <location>
        <begin position="377"/>
        <end position="392"/>
    </location>
</feature>
<keyword evidence="3" id="KW-1185">Reference proteome</keyword>
<evidence type="ECO:0000313" key="3">
    <source>
        <dbReference type="Proteomes" id="UP000193986"/>
    </source>
</evidence>